<comment type="caution">
    <text evidence="2">The sequence shown here is derived from an EMBL/GenBank/DDBJ whole genome shotgun (WGS) entry which is preliminary data.</text>
</comment>
<evidence type="ECO:0000313" key="2">
    <source>
        <dbReference type="EMBL" id="NUU14676.1"/>
    </source>
</evidence>
<proteinExistence type="predicted"/>
<organism evidence="2 3">
    <name type="scientific">Curtobacterium pusillum</name>
    <dbReference type="NCBI Taxonomy" id="69373"/>
    <lineage>
        <taxon>Bacteria</taxon>
        <taxon>Bacillati</taxon>
        <taxon>Actinomycetota</taxon>
        <taxon>Actinomycetes</taxon>
        <taxon>Micrococcales</taxon>
        <taxon>Microbacteriaceae</taxon>
        <taxon>Curtobacterium</taxon>
    </lineage>
</organism>
<reference evidence="2 3" key="1">
    <citation type="submission" date="2020-05" db="EMBL/GenBank/DDBJ databases">
        <title>Genome Sequencing of Type Strains.</title>
        <authorList>
            <person name="Lemaire J.F."/>
            <person name="Inderbitzin P."/>
            <person name="Gregorio O.A."/>
            <person name="Collins S.B."/>
            <person name="Wespe N."/>
            <person name="Knight-Connoni V."/>
        </authorList>
    </citation>
    <scope>NUCLEOTIDE SEQUENCE [LARGE SCALE GENOMIC DNA]</scope>
    <source>
        <strain evidence="2 3">ATCC 19096</strain>
    </source>
</reference>
<evidence type="ECO:0000256" key="1">
    <source>
        <dbReference type="SAM" id="MobiDB-lite"/>
    </source>
</evidence>
<dbReference type="RefSeq" id="WP_175352149.1">
    <property type="nucleotide sequence ID" value="NZ_BAAAWQ010000001.1"/>
</dbReference>
<sequence>MADKVESQWRELGWKPVRSELTGDAPGLQLRYPGAGTFEDGFYVEFATTEHGSTIALQTPCTPGDVDSLNREKYAEKHTNTPPDVPGASSTGATP</sequence>
<feature type="region of interest" description="Disordered" evidence="1">
    <location>
        <begin position="73"/>
        <end position="95"/>
    </location>
</feature>
<accession>A0ABX2MH40</accession>
<evidence type="ECO:0000313" key="3">
    <source>
        <dbReference type="Proteomes" id="UP000573001"/>
    </source>
</evidence>
<name>A0ABX2MH40_9MICO</name>
<dbReference type="EMBL" id="JABMCE010000083">
    <property type="protein sequence ID" value="NUU14676.1"/>
    <property type="molecule type" value="Genomic_DNA"/>
</dbReference>
<keyword evidence="3" id="KW-1185">Reference proteome</keyword>
<protein>
    <submittedName>
        <fullName evidence="2">Uncharacterized protein</fullName>
    </submittedName>
</protein>
<dbReference type="Proteomes" id="UP000573001">
    <property type="component" value="Unassembled WGS sequence"/>
</dbReference>
<gene>
    <name evidence="2" type="ORF">HP507_12635</name>
</gene>